<comment type="caution">
    <text evidence="1">The sequence shown here is derived from an EMBL/GenBank/DDBJ whole genome shotgun (WGS) entry which is preliminary data.</text>
</comment>
<gene>
    <name evidence="1" type="ORF">ABC974_26540</name>
</gene>
<dbReference type="Proteomes" id="UP001419910">
    <property type="component" value="Unassembled WGS sequence"/>
</dbReference>
<evidence type="ECO:0000313" key="2">
    <source>
        <dbReference type="Proteomes" id="UP001419910"/>
    </source>
</evidence>
<organism evidence="1 2">
    <name type="scientific">Sphingomonas oligophenolica</name>
    <dbReference type="NCBI Taxonomy" id="301154"/>
    <lineage>
        <taxon>Bacteria</taxon>
        <taxon>Pseudomonadati</taxon>
        <taxon>Pseudomonadota</taxon>
        <taxon>Alphaproteobacteria</taxon>
        <taxon>Sphingomonadales</taxon>
        <taxon>Sphingomonadaceae</taxon>
        <taxon>Sphingomonas</taxon>
    </lineage>
</organism>
<protein>
    <submittedName>
        <fullName evidence="1">Uncharacterized protein</fullName>
    </submittedName>
</protein>
<feature type="non-terminal residue" evidence="1">
    <location>
        <position position="70"/>
    </location>
</feature>
<proteinExistence type="predicted"/>
<evidence type="ECO:0000313" key="1">
    <source>
        <dbReference type="EMBL" id="MEN2793210.1"/>
    </source>
</evidence>
<reference evidence="1 2" key="1">
    <citation type="submission" date="2024-05" db="EMBL/GenBank/DDBJ databases">
        <authorList>
            <person name="Liu Q."/>
            <person name="Xin Y.-H."/>
        </authorList>
    </citation>
    <scope>NUCLEOTIDE SEQUENCE [LARGE SCALE GENOMIC DNA]</scope>
    <source>
        <strain evidence="1 2">CGMCC 1.10181</strain>
    </source>
</reference>
<dbReference type="RefSeq" id="WP_345840577.1">
    <property type="nucleotide sequence ID" value="NZ_JBDIME010000040.1"/>
</dbReference>
<dbReference type="EMBL" id="JBDIME010000040">
    <property type="protein sequence ID" value="MEN2793210.1"/>
    <property type="molecule type" value="Genomic_DNA"/>
</dbReference>
<sequence length="70" mass="7512">MSDILFFLRHLGLVPGSIDPRRTDAAALAATWMPEQVPLLSGILSVGVGARQTNPEDSAKIVLSRHGFGR</sequence>
<name>A0ABU9YBL5_9SPHN</name>
<keyword evidence="2" id="KW-1185">Reference proteome</keyword>
<accession>A0ABU9YBL5</accession>